<dbReference type="EMBL" id="CP001322">
    <property type="protein sequence ID" value="ACL04936.1"/>
    <property type="molecule type" value="Genomic_DNA"/>
</dbReference>
<evidence type="ECO:0000313" key="2">
    <source>
        <dbReference type="EMBL" id="ACL04936.1"/>
    </source>
</evidence>
<dbReference type="PANTHER" id="PTHR33383:SF1">
    <property type="entry name" value="MEMBRANE PROTEIN INSERTION EFFICIENCY FACTOR-RELATED"/>
    <property type="match status" value="1"/>
</dbReference>
<dbReference type="NCBIfam" id="TIGR00278">
    <property type="entry name" value="membrane protein insertion efficiency factor YidD"/>
    <property type="match status" value="1"/>
</dbReference>
<dbReference type="PANTHER" id="PTHR33383">
    <property type="entry name" value="MEMBRANE PROTEIN INSERTION EFFICIENCY FACTOR-RELATED"/>
    <property type="match status" value="1"/>
</dbReference>
<keyword evidence="1" id="KW-0472">Membrane</keyword>
<dbReference type="AlphaFoldDB" id="B8FGM7"/>
<name>B8FGM7_DESAL</name>
<dbReference type="KEGG" id="dal:Dalk_3246"/>
<keyword evidence="3" id="KW-1185">Reference proteome</keyword>
<gene>
    <name evidence="2" type="ordered locus">Dalk_3246</name>
</gene>
<dbReference type="Pfam" id="PF01809">
    <property type="entry name" value="YidD"/>
    <property type="match status" value="1"/>
</dbReference>
<evidence type="ECO:0000313" key="3">
    <source>
        <dbReference type="Proteomes" id="UP000000739"/>
    </source>
</evidence>
<evidence type="ECO:0000256" key="1">
    <source>
        <dbReference type="SAM" id="Phobius"/>
    </source>
</evidence>
<feature type="transmembrane region" description="Helical" evidence="1">
    <location>
        <begin position="26"/>
        <end position="45"/>
    </location>
</feature>
<sequence length="165" mass="18110">MEDFGGIRFSLDREADKLSTAVMKTIALHTALIVILLLSAGPAVAGGDPMKGPKKAVKTVAVQHEDSVGEGFMITAYQKILSPVGGARCRMHPSCSRYGRQCFEEYGLLRGYIMTCDRLMRCGRDEIHLSPVLWVDGKKKCLDPVSENVFPLLHDEKCGANHSCQ</sequence>
<dbReference type="SMART" id="SM01234">
    <property type="entry name" value="Haemolytic"/>
    <property type="match status" value="1"/>
</dbReference>
<dbReference type="HOGENOM" id="CLU_1608167_0_0_7"/>
<organism evidence="2 3">
    <name type="scientific">Desulfatibacillum aliphaticivorans</name>
    <dbReference type="NCBI Taxonomy" id="218208"/>
    <lineage>
        <taxon>Bacteria</taxon>
        <taxon>Pseudomonadati</taxon>
        <taxon>Thermodesulfobacteriota</taxon>
        <taxon>Desulfobacteria</taxon>
        <taxon>Desulfobacterales</taxon>
        <taxon>Desulfatibacillaceae</taxon>
        <taxon>Desulfatibacillum</taxon>
    </lineage>
</organism>
<keyword evidence="1" id="KW-0812">Transmembrane</keyword>
<proteinExistence type="predicted"/>
<accession>B8FGM7</accession>
<protein>
    <recommendedName>
        <fullName evidence="4">Membrane protein insertion efficiency factor</fullName>
    </recommendedName>
</protein>
<keyword evidence="1" id="KW-1133">Transmembrane helix</keyword>
<dbReference type="InterPro" id="IPR002696">
    <property type="entry name" value="Membr_insert_effic_factor_YidD"/>
</dbReference>
<dbReference type="Proteomes" id="UP000000739">
    <property type="component" value="Chromosome"/>
</dbReference>
<evidence type="ECO:0008006" key="4">
    <source>
        <dbReference type="Google" id="ProtNLM"/>
    </source>
</evidence>
<dbReference type="eggNOG" id="COG0759">
    <property type="taxonomic scope" value="Bacteria"/>
</dbReference>
<reference evidence="2 3" key="1">
    <citation type="journal article" date="2012" name="Environ. Microbiol.">
        <title>The genome sequence of Desulfatibacillum alkenivorans AK-01: a blueprint for anaerobic alkane oxidation.</title>
        <authorList>
            <person name="Callaghan A.V."/>
            <person name="Morris B.E."/>
            <person name="Pereira I.A."/>
            <person name="McInerney M.J."/>
            <person name="Austin R.N."/>
            <person name="Groves J.T."/>
            <person name="Kukor J.J."/>
            <person name="Suflita J.M."/>
            <person name="Young L.Y."/>
            <person name="Zylstra G.J."/>
            <person name="Wawrik B."/>
        </authorList>
    </citation>
    <scope>NUCLEOTIDE SEQUENCE [LARGE SCALE GENOMIC DNA]</scope>
    <source>
        <strain evidence="2 3">AK-01</strain>
    </source>
</reference>